<feature type="compositionally biased region" description="Basic and acidic residues" evidence="1">
    <location>
        <begin position="1"/>
        <end position="11"/>
    </location>
</feature>
<comment type="caution">
    <text evidence="2">The sequence shown here is derived from an EMBL/GenBank/DDBJ whole genome shotgun (WGS) entry which is preliminary data.</text>
</comment>
<protein>
    <submittedName>
        <fullName evidence="2">Uncharacterized protein</fullName>
    </submittedName>
</protein>
<gene>
    <name evidence="2" type="ORF">HPULCUR_010109</name>
</gene>
<dbReference type="Proteomes" id="UP001476247">
    <property type="component" value="Unassembled WGS sequence"/>
</dbReference>
<sequence length="141" mass="16065">MMDHTTKKVVADGDDGERGLSGNAHSEDEDTHSEDEDDHSEQETLLYSIEDNGKIFRSVVSCQNIEKQPLSQKYVKQLYDDMMTEKSTENTFTTAPTTTTSSRDVYKEGMESVDTFKKERVKNGKRMDWRLCLSKGLKKGI</sequence>
<name>A0ABP9YEA3_9FUNG</name>
<proteinExistence type="predicted"/>
<reference evidence="2 3" key="1">
    <citation type="submission" date="2024-04" db="EMBL/GenBank/DDBJ databases">
        <title>genome sequences of Mucor flavus KT1a and Helicostylum pulchrum KT1b strains isolation_sourced from the surface of a dry-aged beef.</title>
        <authorList>
            <person name="Toyotome T."/>
            <person name="Hosono M."/>
            <person name="Torimaru M."/>
            <person name="Fukuda K."/>
            <person name="Mikami N."/>
        </authorList>
    </citation>
    <scope>NUCLEOTIDE SEQUENCE [LARGE SCALE GENOMIC DNA]</scope>
    <source>
        <strain evidence="2 3">KT1b</strain>
    </source>
</reference>
<evidence type="ECO:0000313" key="2">
    <source>
        <dbReference type="EMBL" id="GAA5804607.1"/>
    </source>
</evidence>
<feature type="region of interest" description="Disordered" evidence="1">
    <location>
        <begin position="1"/>
        <end position="44"/>
    </location>
</feature>
<evidence type="ECO:0000313" key="3">
    <source>
        <dbReference type="Proteomes" id="UP001476247"/>
    </source>
</evidence>
<feature type="compositionally biased region" description="Acidic residues" evidence="1">
    <location>
        <begin position="27"/>
        <end position="40"/>
    </location>
</feature>
<evidence type="ECO:0000256" key="1">
    <source>
        <dbReference type="SAM" id="MobiDB-lite"/>
    </source>
</evidence>
<dbReference type="EMBL" id="BAABUJ010000036">
    <property type="protein sequence ID" value="GAA5804607.1"/>
    <property type="molecule type" value="Genomic_DNA"/>
</dbReference>
<keyword evidence="3" id="KW-1185">Reference proteome</keyword>
<accession>A0ABP9YEA3</accession>
<organism evidence="2 3">
    <name type="scientific">Helicostylum pulchrum</name>
    <dbReference type="NCBI Taxonomy" id="562976"/>
    <lineage>
        <taxon>Eukaryota</taxon>
        <taxon>Fungi</taxon>
        <taxon>Fungi incertae sedis</taxon>
        <taxon>Mucoromycota</taxon>
        <taxon>Mucoromycotina</taxon>
        <taxon>Mucoromycetes</taxon>
        <taxon>Mucorales</taxon>
        <taxon>Mucorineae</taxon>
        <taxon>Mucoraceae</taxon>
        <taxon>Helicostylum</taxon>
    </lineage>
</organism>